<feature type="transmembrane region" description="Helical" evidence="9">
    <location>
        <begin position="283"/>
        <end position="306"/>
    </location>
</feature>
<evidence type="ECO:0000256" key="8">
    <source>
        <dbReference type="ARBA" id="ARBA00023224"/>
    </source>
</evidence>
<feature type="transmembrane region" description="Helical" evidence="9">
    <location>
        <begin position="156"/>
        <end position="178"/>
    </location>
</feature>
<keyword evidence="2 9" id="KW-0716">Sensory transduction</keyword>
<comment type="subcellular location">
    <subcellularLocation>
        <location evidence="9">Cell membrane</location>
        <topology evidence="9">Multi-pass membrane protein</topology>
    </subcellularLocation>
    <subcellularLocation>
        <location evidence="1">Membrane</location>
        <topology evidence="1">Multi-pass membrane protein</topology>
    </subcellularLocation>
</comment>
<dbReference type="GO" id="GO:0004984">
    <property type="term" value="F:olfactory receptor activity"/>
    <property type="evidence" value="ECO:0007669"/>
    <property type="project" value="InterPro"/>
</dbReference>
<comment type="caution">
    <text evidence="10">The sequence shown here is derived from an EMBL/GenBank/DDBJ whole genome shotgun (WGS) entry which is preliminary data.</text>
</comment>
<name>A0AAW1AHC7_9HYME</name>
<dbReference type="Proteomes" id="UP001432146">
    <property type="component" value="Unassembled WGS sequence"/>
</dbReference>
<comment type="similarity">
    <text evidence="9">Belongs to the insect chemoreceptor superfamily. Heteromeric odorant receptor channel (TC 1.A.69) family.</text>
</comment>
<keyword evidence="11" id="KW-1185">Reference proteome</keyword>
<evidence type="ECO:0000256" key="1">
    <source>
        <dbReference type="ARBA" id="ARBA00004141"/>
    </source>
</evidence>
<evidence type="ECO:0000313" key="11">
    <source>
        <dbReference type="Proteomes" id="UP001432146"/>
    </source>
</evidence>
<evidence type="ECO:0000256" key="6">
    <source>
        <dbReference type="ARBA" id="ARBA00023136"/>
    </source>
</evidence>
<dbReference type="PANTHER" id="PTHR21137:SF42">
    <property type="entry name" value="ODORANT RECEPTOR 83A"/>
    <property type="match status" value="1"/>
</dbReference>
<dbReference type="AlphaFoldDB" id="A0AAW1AHC7"/>
<keyword evidence="4 9" id="KW-0552">Olfaction</keyword>
<organism evidence="10 11">
    <name type="scientific">Tetragonisca angustula</name>
    <dbReference type="NCBI Taxonomy" id="166442"/>
    <lineage>
        <taxon>Eukaryota</taxon>
        <taxon>Metazoa</taxon>
        <taxon>Ecdysozoa</taxon>
        <taxon>Arthropoda</taxon>
        <taxon>Hexapoda</taxon>
        <taxon>Insecta</taxon>
        <taxon>Pterygota</taxon>
        <taxon>Neoptera</taxon>
        <taxon>Endopterygota</taxon>
        <taxon>Hymenoptera</taxon>
        <taxon>Apocrita</taxon>
        <taxon>Aculeata</taxon>
        <taxon>Apoidea</taxon>
        <taxon>Anthophila</taxon>
        <taxon>Apidae</taxon>
        <taxon>Tetragonisca</taxon>
    </lineage>
</organism>
<keyword evidence="7 9" id="KW-0675">Receptor</keyword>
<proteinExistence type="inferred from homology"/>
<sequence length="411" mass="47748">MHVKGMRRQERKKKLLLNMRTVMGKMATMDIQRDLNYQFGWNRHIMKYVGIWPEVRKWNRPSSYVVLIPFLTMLCFGCGPQTIDLPFIAHDLDLFVENLSMANMTVTIALVKTMIFWTNGESLKSLLRCIAKDWATVETKTERERMVNIARISRKTMVACTSMCEFVAIFFLFLRLFLMKRNDSKSLILQGYFPYNTTISPNFELTEIAQAIAIIYTAASYSAVDTFVAMLVLHACGQLSNIKHDLRNVHSCGNSNDLQMKLKKIARKHDYVNRFAETVENCFNVMLLIQMLGCIVQLCFQSFQAIMSFGEEAKRYMIFQIAFLCFYVVCVMMQLYIYCYVGEKLTFESTDIANAVYHCEWYNLHPKDARLLIIIMCRARASPLKLTAGKFCWFTVTLYTHVSETTDENVR</sequence>
<dbReference type="GO" id="GO:0005549">
    <property type="term" value="F:odorant binding"/>
    <property type="evidence" value="ECO:0007669"/>
    <property type="project" value="InterPro"/>
</dbReference>
<evidence type="ECO:0000256" key="4">
    <source>
        <dbReference type="ARBA" id="ARBA00022725"/>
    </source>
</evidence>
<keyword evidence="3 9" id="KW-0812">Transmembrane</keyword>
<protein>
    <recommendedName>
        <fullName evidence="9">Odorant receptor</fullName>
    </recommendedName>
</protein>
<reference evidence="10 11" key="1">
    <citation type="submission" date="2024-05" db="EMBL/GenBank/DDBJ databases">
        <title>The nuclear and mitochondrial genome assemblies of Tetragonisca angustula (Apidae: Meliponini), a tiny yet remarkable pollinator in the Neotropics.</title>
        <authorList>
            <person name="Ferrari R."/>
            <person name="Ricardo P.C."/>
            <person name="Dias F.C."/>
            <person name="Araujo N.S."/>
            <person name="Soares D.O."/>
            <person name="Zhou Q.-S."/>
            <person name="Zhu C.-D."/>
            <person name="Coutinho L."/>
            <person name="Airas M.C."/>
            <person name="Batista T.M."/>
        </authorList>
    </citation>
    <scope>NUCLEOTIDE SEQUENCE [LARGE SCALE GENOMIC DNA]</scope>
    <source>
        <strain evidence="10">ASF017062</strain>
        <tissue evidence="10">Abdomen</tissue>
    </source>
</reference>
<evidence type="ECO:0000256" key="9">
    <source>
        <dbReference type="RuleBase" id="RU351113"/>
    </source>
</evidence>
<feature type="transmembrane region" description="Helical" evidence="9">
    <location>
        <begin position="64"/>
        <end position="83"/>
    </location>
</feature>
<evidence type="ECO:0000256" key="2">
    <source>
        <dbReference type="ARBA" id="ARBA00022606"/>
    </source>
</evidence>
<keyword evidence="5 9" id="KW-1133">Transmembrane helix</keyword>
<feature type="transmembrane region" description="Helical" evidence="9">
    <location>
        <begin position="318"/>
        <end position="341"/>
    </location>
</feature>
<evidence type="ECO:0000313" key="10">
    <source>
        <dbReference type="EMBL" id="KAK9309136.1"/>
    </source>
</evidence>
<dbReference type="PANTHER" id="PTHR21137">
    <property type="entry name" value="ODORANT RECEPTOR"/>
    <property type="match status" value="1"/>
</dbReference>
<feature type="transmembrane region" description="Helical" evidence="9">
    <location>
        <begin position="208"/>
        <end position="233"/>
    </location>
</feature>
<feature type="transmembrane region" description="Helical" evidence="9">
    <location>
        <begin position="95"/>
        <end position="118"/>
    </location>
</feature>
<gene>
    <name evidence="10" type="ORF">QLX08_001095</name>
</gene>
<evidence type="ECO:0000256" key="5">
    <source>
        <dbReference type="ARBA" id="ARBA00022989"/>
    </source>
</evidence>
<comment type="caution">
    <text evidence="9">Lacks conserved residue(s) required for the propagation of feature annotation.</text>
</comment>
<keyword evidence="6 9" id="KW-0472">Membrane</keyword>
<dbReference type="InterPro" id="IPR004117">
    <property type="entry name" value="7tm6_olfct_rcpt"/>
</dbReference>
<dbReference type="GO" id="GO:0007165">
    <property type="term" value="P:signal transduction"/>
    <property type="evidence" value="ECO:0007669"/>
    <property type="project" value="UniProtKB-KW"/>
</dbReference>
<dbReference type="EMBL" id="JAWNGG020000014">
    <property type="protein sequence ID" value="KAK9309136.1"/>
    <property type="molecule type" value="Genomic_DNA"/>
</dbReference>
<dbReference type="Pfam" id="PF02949">
    <property type="entry name" value="7tm_6"/>
    <property type="match status" value="1"/>
</dbReference>
<accession>A0AAW1AHC7</accession>
<dbReference type="GO" id="GO:0005886">
    <property type="term" value="C:plasma membrane"/>
    <property type="evidence" value="ECO:0007669"/>
    <property type="project" value="UniProtKB-SubCell"/>
</dbReference>
<evidence type="ECO:0000256" key="7">
    <source>
        <dbReference type="ARBA" id="ARBA00023170"/>
    </source>
</evidence>
<keyword evidence="8 9" id="KW-0807">Transducer</keyword>
<evidence type="ECO:0000256" key="3">
    <source>
        <dbReference type="ARBA" id="ARBA00022692"/>
    </source>
</evidence>